<organism evidence="2 3">
    <name type="scientific">Dekkera bruxellensis</name>
    <name type="common">Brettanomyces custersii</name>
    <dbReference type="NCBI Taxonomy" id="5007"/>
    <lineage>
        <taxon>Eukaryota</taxon>
        <taxon>Fungi</taxon>
        <taxon>Dikarya</taxon>
        <taxon>Ascomycota</taxon>
        <taxon>Saccharomycotina</taxon>
        <taxon>Pichiomycetes</taxon>
        <taxon>Pichiales</taxon>
        <taxon>Pichiaceae</taxon>
        <taxon>Brettanomyces</taxon>
    </lineage>
</organism>
<feature type="region of interest" description="Disordered" evidence="1">
    <location>
        <begin position="594"/>
        <end position="627"/>
    </location>
</feature>
<dbReference type="EMBL" id="JABCYN010000031">
    <property type="protein sequence ID" value="KAF6009207.1"/>
    <property type="molecule type" value="Genomic_DNA"/>
</dbReference>
<dbReference type="SUPFAM" id="SSF48097">
    <property type="entry name" value="Regulator of G-protein signaling, RGS"/>
    <property type="match status" value="1"/>
</dbReference>
<feature type="compositionally biased region" description="Low complexity" evidence="1">
    <location>
        <begin position="610"/>
        <end position="626"/>
    </location>
</feature>
<proteinExistence type="predicted"/>
<evidence type="ECO:0008006" key="4">
    <source>
        <dbReference type="Google" id="ProtNLM"/>
    </source>
</evidence>
<accession>A0A8H6BD16</accession>
<feature type="region of interest" description="Disordered" evidence="1">
    <location>
        <begin position="197"/>
        <end position="226"/>
    </location>
</feature>
<feature type="region of interest" description="Disordered" evidence="1">
    <location>
        <begin position="498"/>
        <end position="529"/>
    </location>
</feature>
<evidence type="ECO:0000256" key="1">
    <source>
        <dbReference type="SAM" id="MobiDB-lite"/>
    </source>
</evidence>
<dbReference type="Proteomes" id="UP000568158">
    <property type="component" value="Unassembled WGS sequence"/>
</dbReference>
<dbReference type="InterPro" id="IPR044926">
    <property type="entry name" value="RGS_subdomain_2"/>
</dbReference>
<name>A0A8H6BD16_DEKBR</name>
<reference evidence="2 3" key="1">
    <citation type="journal article" date="2020" name="Appl. Microbiol. Biotechnol.">
        <title>Targeted gene deletion in Brettanomyces bruxellensis with an expression-free CRISPR-Cas9 system.</title>
        <authorList>
            <person name="Varela C."/>
            <person name="Bartel C."/>
            <person name="Onetto C."/>
            <person name="Borneman A."/>
        </authorList>
    </citation>
    <scope>NUCLEOTIDE SEQUENCE [LARGE SCALE GENOMIC DNA]</scope>
    <source>
        <strain evidence="2 3">AWRI1613</strain>
    </source>
</reference>
<feature type="compositionally biased region" description="Polar residues" evidence="1">
    <location>
        <begin position="216"/>
        <end position="226"/>
    </location>
</feature>
<dbReference type="InterPro" id="IPR036305">
    <property type="entry name" value="RGS_sf"/>
</dbReference>
<sequence>MQTAESKEEQLQSSTHKHRHKDYVIPTLEDLVRMSYPEFASCKITTSDITGGLTVKDGSFSAPYANLKYQHFFNPQRFREFVHHAHCSENLQFLIDIHLYSQIWDDLARIRGKDHDTQSVLSCNWKRILPSEKLQKTFSQLELARHFSGSHHKASASLDVPLSPTDVMSSFSSFAPKSTPNVAISSVSSPVRTQLSTASSSAAQSPVPFIPDSDKLPSSTSPSASDRVSVISSNAASAVSSAASNLNESFKNLDLNDVNSIVDLDQYNRSISSKNAEAGSGSAVPSNAIFGMDVNVHAFPDLTGSDASSVKSGSSASNKSTSSKSSSSSSLIIKEEKRIKHELKHCWDDIINTYCKKNSVCELNLPNEIIHSVMIEDGKKRIHNPKALLKAKKLVLSLLRQNVYWQFIRSAESDIAEQESRENPSKFSNSSVLDGRNVIHNSKQINNRRGPAGIVFYGTDEGVMCADSRVPMLSPAIASPEPHRAGFLRFYGRSGLKRGGKTRMKGRKWRRNGGLMSGQLHNTGMNKTNDKSINSVDQSVSAEASVSSFASTLSSETSSSTMIRRQGWPHLSHTLSQKTNAVFDFVPRLLGKQKARSAEGVTRKSPHPNTNSSTSSTITSKSSLSSRDNLPVDLSAVKLIPNLSSSSALSDRVKLQSGRIFHHHMMRSESADSRK</sequence>
<comment type="caution">
    <text evidence="2">The sequence shown here is derived from an EMBL/GenBank/DDBJ whole genome shotgun (WGS) entry which is preliminary data.</text>
</comment>
<protein>
    <recommendedName>
        <fullName evidence="4">RGS domain-containing protein</fullName>
    </recommendedName>
</protein>
<dbReference type="Gene3D" id="1.10.167.10">
    <property type="entry name" value="Regulator of G-protein Signalling 4, domain 2"/>
    <property type="match status" value="1"/>
</dbReference>
<gene>
    <name evidence="2" type="ORF">HII12_003784</name>
</gene>
<evidence type="ECO:0000313" key="3">
    <source>
        <dbReference type="Proteomes" id="UP000568158"/>
    </source>
</evidence>
<dbReference type="AlphaFoldDB" id="A0A8H6BD16"/>
<evidence type="ECO:0000313" key="2">
    <source>
        <dbReference type="EMBL" id="KAF6009207.1"/>
    </source>
</evidence>
<feature type="region of interest" description="Disordered" evidence="1">
    <location>
        <begin position="306"/>
        <end position="327"/>
    </location>
</feature>
<feature type="compositionally biased region" description="Basic residues" evidence="1">
    <location>
        <begin position="498"/>
        <end position="511"/>
    </location>
</feature>
<feature type="compositionally biased region" description="Polar residues" evidence="1">
    <location>
        <begin position="519"/>
        <end position="529"/>
    </location>
</feature>